<keyword evidence="1" id="KW-1133">Transmembrane helix</keyword>
<dbReference type="Proteomes" id="UP001383192">
    <property type="component" value="Unassembled WGS sequence"/>
</dbReference>
<evidence type="ECO:0000256" key="1">
    <source>
        <dbReference type="SAM" id="Phobius"/>
    </source>
</evidence>
<feature type="transmembrane region" description="Helical" evidence="1">
    <location>
        <begin position="30"/>
        <end position="50"/>
    </location>
</feature>
<keyword evidence="1" id="KW-0812">Transmembrane</keyword>
<dbReference type="PIRSF" id="PIRSF008756">
    <property type="entry name" value="P_tr_PHO88"/>
    <property type="match status" value="1"/>
</dbReference>
<dbReference type="InterPro" id="IPR012098">
    <property type="entry name" value="SND3_fun"/>
</dbReference>
<name>A0AAW0CZW2_9AGAR</name>
<dbReference type="AlphaFoldDB" id="A0AAW0CZW2"/>
<dbReference type="Pfam" id="PF10032">
    <property type="entry name" value="Pho88"/>
    <property type="match status" value="1"/>
</dbReference>
<dbReference type="PANTHER" id="PTHR28112">
    <property type="entry name" value="SRP-INDEPENDENT TARGETING PROTEIN 3"/>
    <property type="match status" value="1"/>
</dbReference>
<dbReference type="GO" id="GO:0005739">
    <property type="term" value="C:mitochondrion"/>
    <property type="evidence" value="ECO:0007669"/>
    <property type="project" value="TreeGrafter"/>
</dbReference>
<dbReference type="GO" id="GO:0045047">
    <property type="term" value="P:protein targeting to ER"/>
    <property type="evidence" value="ECO:0007669"/>
    <property type="project" value="InterPro"/>
</dbReference>
<evidence type="ECO:0000313" key="3">
    <source>
        <dbReference type="Proteomes" id="UP001383192"/>
    </source>
</evidence>
<protein>
    <submittedName>
        <fullName evidence="2">Phosphate transporter (Pho88)</fullName>
    </submittedName>
</protein>
<comment type="caution">
    <text evidence="2">The sequence shown here is derived from an EMBL/GenBank/DDBJ whole genome shotgun (WGS) entry which is preliminary data.</text>
</comment>
<dbReference type="GO" id="GO:0005783">
    <property type="term" value="C:endoplasmic reticulum"/>
    <property type="evidence" value="ECO:0007669"/>
    <property type="project" value="InterPro"/>
</dbReference>
<accession>A0AAW0CZW2</accession>
<keyword evidence="1" id="KW-0472">Membrane</keyword>
<organism evidence="2 3">
    <name type="scientific">Paramarasmius palmivorus</name>
    <dbReference type="NCBI Taxonomy" id="297713"/>
    <lineage>
        <taxon>Eukaryota</taxon>
        <taxon>Fungi</taxon>
        <taxon>Dikarya</taxon>
        <taxon>Basidiomycota</taxon>
        <taxon>Agaricomycotina</taxon>
        <taxon>Agaricomycetes</taxon>
        <taxon>Agaricomycetidae</taxon>
        <taxon>Agaricales</taxon>
        <taxon>Marasmiineae</taxon>
        <taxon>Marasmiaceae</taxon>
        <taxon>Paramarasmius</taxon>
    </lineage>
</organism>
<keyword evidence="3" id="KW-1185">Reference proteome</keyword>
<gene>
    <name evidence="2" type="primary">PHO88</name>
    <name evidence="2" type="ORF">VNI00_008160</name>
</gene>
<proteinExistence type="predicted"/>
<evidence type="ECO:0000313" key="2">
    <source>
        <dbReference type="EMBL" id="KAK7043992.1"/>
    </source>
</evidence>
<dbReference type="PANTHER" id="PTHR28112:SF1">
    <property type="entry name" value="SRP-INDEPENDENT TARGETING PROTEIN 3"/>
    <property type="match status" value="1"/>
</dbReference>
<sequence>MSSPVQNLVISLGAMQLARRIDFNDPQTLTYARLGYAATQLIILAVYYYVSMTVKRKNEQTVLKYVEPPSPMTPNEPGKLVTTTVRDYDLSEVSKLLRSAYIGIAMMCFLHGYMKFTQPLFIQSLMGLKSLYDAKPVQIHLFGKAAEGDLKRPFSTPSMFGAATGPQTDNAAITEAEKRIGAKKEE</sequence>
<reference evidence="2 3" key="1">
    <citation type="submission" date="2024-01" db="EMBL/GenBank/DDBJ databases">
        <title>A draft genome for a cacao thread blight-causing isolate of Paramarasmius palmivorus.</title>
        <authorList>
            <person name="Baruah I.K."/>
            <person name="Bukari Y."/>
            <person name="Amoako-Attah I."/>
            <person name="Meinhardt L.W."/>
            <person name="Bailey B.A."/>
            <person name="Cohen S.P."/>
        </authorList>
    </citation>
    <scope>NUCLEOTIDE SEQUENCE [LARGE SCALE GENOMIC DNA]</scope>
    <source>
        <strain evidence="2 3">GH-12</strain>
    </source>
</reference>
<dbReference type="EMBL" id="JAYKXP010000027">
    <property type="protein sequence ID" value="KAK7043992.1"/>
    <property type="molecule type" value="Genomic_DNA"/>
</dbReference>